<reference evidence="1 2" key="1">
    <citation type="journal article" date="2024" name="G3 (Bethesda)">
        <title>Genome assembly of Hibiscus sabdariffa L. provides insights into metabolisms of medicinal natural products.</title>
        <authorList>
            <person name="Kim T."/>
        </authorList>
    </citation>
    <scope>NUCLEOTIDE SEQUENCE [LARGE SCALE GENOMIC DNA]</scope>
    <source>
        <strain evidence="1">TK-2024</strain>
        <tissue evidence="1">Old leaves</tissue>
    </source>
</reference>
<dbReference type="Proteomes" id="UP001472677">
    <property type="component" value="Unassembled WGS sequence"/>
</dbReference>
<dbReference type="EMBL" id="JBBPBM010000299">
    <property type="protein sequence ID" value="KAK8497709.1"/>
    <property type="molecule type" value="Genomic_DNA"/>
</dbReference>
<keyword evidence="2" id="KW-1185">Reference proteome</keyword>
<accession>A0ABR2AUF4</accession>
<organism evidence="1 2">
    <name type="scientific">Hibiscus sabdariffa</name>
    <name type="common">roselle</name>
    <dbReference type="NCBI Taxonomy" id="183260"/>
    <lineage>
        <taxon>Eukaryota</taxon>
        <taxon>Viridiplantae</taxon>
        <taxon>Streptophyta</taxon>
        <taxon>Embryophyta</taxon>
        <taxon>Tracheophyta</taxon>
        <taxon>Spermatophyta</taxon>
        <taxon>Magnoliopsida</taxon>
        <taxon>eudicotyledons</taxon>
        <taxon>Gunneridae</taxon>
        <taxon>Pentapetalae</taxon>
        <taxon>rosids</taxon>
        <taxon>malvids</taxon>
        <taxon>Malvales</taxon>
        <taxon>Malvaceae</taxon>
        <taxon>Malvoideae</taxon>
        <taxon>Hibiscus</taxon>
    </lineage>
</organism>
<evidence type="ECO:0000313" key="2">
    <source>
        <dbReference type="Proteomes" id="UP001472677"/>
    </source>
</evidence>
<name>A0ABR2AUF4_9ROSI</name>
<evidence type="ECO:0000313" key="1">
    <source>
        <dbReference type="EMBL" id="KAK8497709.1"/>
    </source>
</evidence>
<comment type="caution">
    <text evidence="1">The sequence shown here is derived from an EMBL/GenBank/DDBJ whole genome shotgun (WGS) entry which is preliminary data.</text>
</comment>
<proteinExistence type="predicted"/>
<sequence>MENPRENPDVMFGNLGGRPHDLVDQVGLSVVLERPASPMSADDQRLEKKIKNHDDIVIENLDHMSVEEMEADGAGVRENH</sequence>
<protein>
    <submittedName>
        <fullName evidence="1">Uncharacterized protein</fullName>
    </submittedName>
</protein>
<gene>
    <name evidence="1" type="ORF">V6N12_018827</name>
</gene>